<sequence>MFGFDVILSPENTFSFVVHDGIGSYTTETARYAVCPDRYSRRNSLEMTARNNSN</sequence>
<evidence type="ECO:0000313" key="1">
    <source>
        <dbReference type="EMBL" id="SDR36319.1"/>
    </source>
</evidence>
<gene>
    <name evidence="1" type="ORF">SAMN04489842_3511</name>
</gene>
<accession>A0A1H1IFE3</accession>
<keyword evidence="2" id="KW-1185">Reference proteome</keyword>
<proteinExistence type="predicted"/>
<evidence type="ECO:0000313" key="2">
    <source>
        <dbReference type="Proteomes" id="UP000198848"/>
    </source>
</evidence>
<dbReference type="STRING" id="1095778.SAMN04489842_3511"/>
<organism evidence="1 2">
    <name type="scientific">Natronobacterium texcoconense</name>
    <dbReference type="NCBI Taxonomy" id="1095778"/>
    <lineage>
        <taxon>Archaea</taxon>
        <taxon>Methanobacteriati</taxon>
        <taxon>Methanobacteriota</taxon>
        <taxon>Stenosarchaea group</taxon>
        <taxon>Halobacteria</taxon>
        <taxon>Halobacteriales</taxon>
        <taxon>Natrialbaceae</taxon>
        <taxon>Natronobacterium</taxon>
    </lineage>
</organism>
<dbReference type="AlphaFoldDB" id="A0A1H1IFE3"/>
<dbReference type="EMBL" id="FNLC01000004">
    <property type="protein sequence ID" value="SDR36319.1"/>
    <property type="molecule type" value="Genomic_DNA"/>
</dbReference>
<reference evidence="2" key="1">
    <citation type="submission" date="2016-10" db="EMBL/GenBank/DDBJ databases">
        <authorList>
            <person name="Varghese N."/>
            <person name="Submissions S."/>
        </authorList>
    </citation>
    <scope>NUCLEOTIDE SEQUENCE [LARGE SCALE GENOMIC DNA]</scope>
    <source>
        <strain evidence="2">DSM 24767</strain>
    </source>
</reference>
<protein>
    <submittedName>
        <fullName evidence="1">Uncharacterized protein</fullName>
    </submittedName>
</protein>
<name>A0A1H1IFE3_NATTX</name>
<dbReference type="Proteomes" id="UP000198848">
    <property type="component" value="Unassembled WGS sequence"/>
</dbReference>